<evidence type="ECO:0000313" key="3">
    <source>
        <dbReference type="EMBL" id="OAH98488.1"/>
    </source>
</evidence>
<dbReference type="EMBL" id="LUUH01000088">
    <property type="protein sequence ID" value="OAH98488.1"/>
    <property type="molecule type" value="Genomic_DNA"/>
</dbReference>
<dbReference type="AlphaFoldDB" id="A0A177M0Z4"/>
<dbReference type="InterPro" id="IPR024534">
    <property type="entry name" value="JetD_C"/>
</dbReference>
<reference evidence="3 4" key="1">
    <citation type="submission" date="2016-03" db="EMBL/GenBank/DDBJ databases">
        <authorList>
            <person name="Ploux O."/>
        </authorList>
    </citation>
    <scope>NUCLEOTIDE SEQUENCE [LARGE SCALE GENOMIC DNA]</scope>
    <source>
        <strain evidence="3 4">R-45371</strain>
    </source>
</reference>
<dbReference type="InterPro" id="IPR014544">
    <property type="entry name" value="UCP028408"/>
</dbReference>
<feature type="domain" description="Wadjet protein JetD C-terminal" evidence="1">
    <location>
        <begin position="214"/>
        <end position="388"/>
    </location>
</feature>
<dbReference type="InterPro" id="IPR024537">
    <property type="entry name" value="DUF3322"/>
</dbReference>
<comment type="caution">
    <text evidence="3">The sequence shown here is derived from an EMBL/GenBank/DDBJ whole genome shotgun (WGS) entry which is preliminary data.</text>
</comment>
<evidence type="ECO:0000313" key="4">
    <source>
        <dbReference type="Proteomes" id="UP000077763"/>
    </source>
</evidence>
<dbReference type="Pfam" id="PF09983">
    <property type="entry name" value="JetD_C"/>
    <property type="match status" value="1"/>
</dbReference>
<gene>
    <name evidence="3" type="ORF">A1353_02330</name>
</gene>
<dbReference type="Pfam" id="PF11795">
    <property type="entry name" value="DUF3322"/>
    <property type="match status" value="1"/>
</dbReference>
<feature type="domain" description="DUF3322" evidence="2">
    <location>
        <begin position="9"/>
        <end position="191"/>
    </location>
</feature>
<sequence length="404" mass="45824">MSRPNWTSPAELRAELEKRWQRGQILAEALADSGLFPLRIVLKQPSTVQISDDFAAARAWVESWQTADGGHFAIEWREIMHRSLGRNRLPAAVVFATAADTASYLRKTRELARFVELAQALPVEFSGLRDWLRKYPLRVLEHAEPWPKLLAVVTWIVDHPRPGIYLRQLSLPGVDTKFIEQHKKLLSEWLDLLLPEMAIDSRFNGLSGFERRYGFLAKPQLIRFRLLDSRLTIAGLTDLSVTVDEFAKLNLPVTRVFVTENDVNGLAFPDVAGGMVIFGRGYGFDALARVAWLQDKEIHYWGDIDTHGFAILNQFRRHFPRTRPLLMDEATLFAHRSQWVEESSPINAELAHLSADEAALYDALRDNCYGRGVRLEQEYVGFALLSERLAALHSASASVEGVQP</sequence>
<name>A0A177M0Z4_METMH</name>
<dbReference type="RefSeq" id="WP_064038404.1">
    <property type="nucleotide sequence ID" value="NZ_LUUH01000088.1"/>
</dbReference>
<evidence type="ECO:0000259" key="1">
    <source>
        <dbReference type="Pfam" id="PF09983"/>
    </source>
</evidence>
<dbReference type="Proteomes" id="UP000077763">
    <property type="component" value="Unassembled WGS sequence"/>
</dbReference>
<accession>A0A177M0Z4</accession>
<evidence type="ECO:0008006" key="5">
    <source>
        <dbReference type="Google" id="ProtNLM"/>
    </source>
</evidence>
<proteinExistence type="predicted"/>
<evidence type="ECO:0000259" key="2">
    <source>
        <dbReference type="Pfam" id="PF11795"/>
    </source>
</evidence>
<protein>
    <recommendedName>
        <fullName evidence="5">Wadjet protein JetD C-terminal domain-containing protein</fullName>
    </recommendedName>
</protein>
<dbReference type="PIRSF" id="PIRSF028408">
    <property type="entry name" value="UCP028408"/>
    <property type="match status" value="1"/>
</dbReference>
<organism evidence="3 4">
    <name type="scientific">Methylomonas methanica</name>
    <dbReference type="NCBI Taxonomy" id="421"/>
    <lineage>
        <taxon>Bacteria</taxon>
        <taxon>Pseudomonadati</taxon>
        <taxon>Pseudomonadota</taxon>
        <taxon>Gammaproteobacteria</taxon>
        <taxon>Methylococcales</taxon>
        <taxon>Methylococcaceae</taxon>
        <taxon>Methylomonas</taxon>
    </lineage>
</organism>